<reference evidence="2 3" key="1">
    <citation type="submission" date="2017-12" db="EMBL/GenBank/DDBJ databases">
        <title>The whole genome sequence of the Acidipropionibacterium virtanenii sp. nov. type strain JS278.</title>
        <authorList>
            <person name="Laine P."/>
            <person name="Deptula P."/>
            <person name="Varmanen P."/>
            <person name="Auvinen P."/>
        </authorList>
    </citation>
    <scope>NUCLEOTIDE SEQUENCE [LARGE SCALE GENOMIC DNA]</scope>
    <source>
        <strain evidence="2 3">JS278</strain>
    </source>
</reference>
<accession>A0A344USR3</accession>
<dbReference type="InterPro" id="IPR014555">
    <property type="entry name" value="RecF-like"/>
</dbReference>
<dbReference type="InterPro" id="IPR003959">
    <property type="entry name" value="ATPase_AAA_core"/>
</dbReference>
<dbReference type="PANTHER" id="PTHR40396">
    <property type="entry name" value="ATPASE-LIKE PROTEIN"/>
    <property type="match status" value="1"/>
</dbReference>
<proteinExistence type="predicted"/>
<sequence length="454" mass="49045">MSVARITKLFLTEFKSFQDEILPLDDLTVLTGLNSSGKSNALDGLDVLARLATGDELGEALDGRRRGIGPVRGGSAGCAPHGSDRFTLGCEVELDDAASSRYRYEVTILARPELRVIQERLHGPGRNAKSGTTTDRDLVWAANDGEDGSPGIAARIDNGKRGQNPAEFFRDSRLVLTQVAVRLPGKNLVERAVLRAVDAVVSPLRTVFELDPVPSVMRGYSSRKDVALKRDGSNFSAAIGHLQQTDPQRAQNVIDSIKKIAANAVTDTRMETSTLDDVMFSLVEGDEVTPAREMSDGLLRFAAVATALQSGAQDLDVDTEDDILAVASPQQEQVDGRILMVIEEIENGLHPSQARLVLDMLRRSTEESGLQIALTTHSPAILDVLTGVLNSSIIVCYRGDDGHSCLSRLTDLEGYAAAMAHGQIGELVTRSELIRPAEPRNTDPLDFLDRIGAR</sequence>
<evidence type="ECO:0000313" key="3">
    <source>
        <dbReference type="Proteomes" id="UP000251995"/>
    </source>
</evidence>
<dbReference type="Proteomes" id="UP000251995">
    <property type="component" value="Chromosome"/>
</dbReference>
<dbReference type="InterPro" id="IPR027417">
    <property type="entry name" value="P-loop_NTPase"/>
</dbReference>
<dbReference type="GO" id="GO:0016887">
    <property type="term" value="F:ATP hydrolysis activity"/>
    <property type="evidence" value="ECO:0007669"/>
    <property type="project" value="InterPro"/>
</dbReference>
<protein>
    <recommendedName>
        <fullName evidence="1">ATPase AAA-type core domain-containing protein</fullName>
    </recommendedName>
</protein>
<dbReference type="SUPFAM" id="SSF52540">
    <property type="entry name" value="P-loop containing nucleoside triphosphate hydrolases"/>
    <property type="match status" value="1"/>
</dbReference>
<organism evidence="2 3">
    <name type="scientific">Acidipropionibacterium virtanenii</name>
    <dbReference type="NCBI Taxonomy" id="2057246"/>
    <lineage>
        <taxon>Bacteria</taxon>
        <taxon>Bacillati</taxon>
        <taxon>Actinomycetota</taxon>
        <taxon>Actinomycetes</taxon>
        <taxon>Propionibacteriales</taxon>
        <taxon>Propionibacteriaceae</taxon>
        <taxon>Acidipropionibacterium</taxon>
    </lineage>
</organism>
<dbReference type="PIRSF" id="PIRSF029347">
    <property type="entry name" value="RecF"/>
    <property type="match status" value="1"/>
</dbReference>
<dbReference type="EMBL" id="CP025198">
    <property type="protein sequence ID" value="AXE38311.1"/>
    <property type="molecule type" value="Genomic_DNA"/>
</dbReference>
<dbReference type="AlphaFoldDB" id="A0A344USR3"/>
<dbReference type="Pfam" id="PF13304">
    <property type="entry name" value="AAA_21"/>
    <property type="match status" value="1"/>
</dbReference>
<name>A0A344USR3_9ACTN</name>
<evidence type="ECO:0000313" key="2">
    <source>
        <dbReference type="EMBL" id="AXE38311.1"/>
    </source>
</evidence>
<dbReference type="PANTHER" id="PTHR40396:SF1">
    <property type="entry name" value="ATPASE AAA-TYPE CORE DOMAIN-CONTAINING PROTEIN"/>
    <property type="match status" value="1"/>
</dbReference>
<feature type="domain" description="ATPase AAA-type core" evidence="1">
    <location>
        <begin position="27"/>
        <end position="383"/>
    </location>
</feature>
<dbReference type="OrthoDB" id="104167at2"/>
<evidence type="ECO:0000259" key="1">
    <source>
        <dbReference type="Pfam" id="PF13304"/>
    </source>
</evidence>
<dbReference type="KEGG" id="acij:JS278_01129"/>
<keyword evidence="3" id="KW-1185">Reference proteome</keyword>
<dbReference type="Gene3D" id="3.40.50.300">
    <property type="entry name" value="P-loop containing nucleotide triphosphate hydrolases"/>
    <property type="match status" value="2"/>
</dbReference>
<gene>
    <name evidence="2" type="ORF">JS278_01129</name>
</gene>
<dbReference type="GO" id="GO:0005524">
    <property type="term" value="F:ATP binding"/>
    <property type="evidence" value="ECO:0007669"/>
    <property type="project" value="InterPro"/>
</dbReference>